<keyword evidence="11" id="KW-1185">Reference proteome</keyword>
<dbReference type="InterPro" id="IPR008969">
    <property type="entry name" value="CarboxyPept-like_regulatory"/>
</dbReference>
<dbReference type="GO" id="GO:0009279">
    <property type="term" value="C:cell outer membrane"/>
    <property type="evidence" value="ECO:0007669"/>
    <property type="project" value="UniProtKB-SubCell"/>
</dbReference>
<proteinExistence type="inferred from homology"/>
<dbReference type="PROSITE" id="PS52016">
    <property type="entry name" value="TONB_DEPENDENT_REC_3"/>
    <property type="match status" value="1"/>
</dbReference>
<dbReference type="OrthoDB" id="1109428at2"/>
<gene>
    <name evidence="10" type="ORF">DF185_11475</name>
</gene>
<evidence type="ECO:0000313" key="11">
    <source>
        <dbReference type="Proteomes" id="UP000248079"/>
    </source>
</evidence>
<dbReference type="Pfam" id="PF13715">
    <property type="entry name" value="CarbopepD_reg_2"/>
    <property type="match status" value="1"/>
</dbReference>
<dbReference type="RefSeq" id="WP_110360889.1">
    <property type="nucleotide sequence ID" value="NZ_QFLI01000004.1"/>
</dbReference>
<comment type="subcellular location">
    <subcellularLocation>
        <location evidence="1 7">Cell outer membrane</location>
        <topology evidence="1 7">Multi-pass membrane protein</topology>
    </subcellularLocation>
</comment>
<evidence type="ECO:0000256" key="6">
    <source>
        <dbReference type="ARBA" id="ARBA00023237"/>
    </source>
</evidence>
<dbReference type="InterPro" id="IPR039426">
    <property type="entry name" value="TonB-dep_rcpt-like"/>
</dbReference>
<dbReference type="Gene3D" id="2.170.130.10">
    <property type="entry name" value="TonB-dependent receptor, plug domain"/>
    <property type="match status" value="1"/>
</dbReference>
<dbReference type="AlphaFoldDB" id="A0A2V3ZXW1"/>
<reference evidence="10 11" key="1">
    <citation type="submission" date="2018-05" db="EMBL/GenBank/DDBJ databases">
        <title>Marinifilum breve JC075T sp. nov., a marine bacterium isolated from Yongle Blue Hole in the South China Sea.</title>
        <authorList>
            <person name="Fu T."/>
        </authorList>
    </citation>
    <scope>NUCLEOTIDE SEQUENCE [LARGE SCALE GENOMIC DNA]</scope>
    <source>
        <strain evidence="10 11">JC075</strain>
    </source>
</reference>
<dbReference type="InterPro" id="IPR023996">
    <property type="entry name" value="TonB-dep_OMP_SusC/RagA"/>
</dbReference>
<comment type="similarity">
    <text evidence="7">Belongs to the TonB-dependent receptor family.</text>
</comment>
<protein>
    <submittedName>
        <fullName evidence="10">SusC/RagA family TonB-linked outer membrane protein</fullName>
    </submittedName>
</protein>
<keyword evidence="3 7" id="KW-1134">Transmembrane beta strand</keyword>
<evidence type="ECO:0000256" key="5">
    <source>
        <dbReference type="ARBA" id="ARBA00023136"/>
    </source>
</evidence>
<keyword evidence="2 7" id="KW-0813">Transport</keyword>
<keyword evidence="8" id="KW-0732">Signal</keyword>
<dbReference type="NCBIfam" id="TIGR04056">
    <property type="entry name" value="OMP_RagA_SusC"/>
    <property type="match status" value="1"/>
</dbReference>
<dbReference type="Proteomes" id="UP000248079">
    <property type="component" value="Unassembled WGS sequence"/>
</dbReference>
<dbReference type="FunFam" id="2.60.40.1120:FF:000003">
    <property type="entry name" value="Outer membrane protein Omp121"/>
    <property type="match status" value="1"/>
</dbReference>
<keyword evidence="6 7" id="KW-0998">Cell outer membrane</keyword>
<evidence type="ECO:0000256" key="3">
    <source>
        <dbReference type="ARBA" id="ARBA00022452"/>
    </source>
</evidence>
<organism evidence="10 11">
    <name type="scientific">Marinifilum breve</name>
    <dbReference type="NCBI Taxonomy" id="2184082"/>
    <lineage>
        <taxon>Bacteria</taxon>
        <taxon>Pseudomonadati</taxon>
        <taxon>Bacteroidota</taxon>
        <taxon>Bacteroidia</taxon>
        <taxon>Marinilabiliales</taxon>
        <taxon>Marinifilaceae</taxon>
    </lineage>
</organism>
<evidence type="ECO:0000259" key="9">
    <source>
        <dbReference type="Pfam" id="PF07715"/>
    </source>
</evidence>
<dbReference type="InterPro" id="IPR012910">
    <property type="entry name" value="Plug_dom"/>
</dbReference>
<dbReference type="SUPFAM" id="SSF56935">
    <property type="entry name" value="Porins"/>
    <property type="match status" value="1"/>
</dbReference>
<feature type="chain" id="PRO_5016069858" evidence="8">
    <location>
        <begin position="20"/>
        <end position="990"/>
    </location>
</feature>
<evidence type="ECO:0000256" key="7">
    <source>
        <dbReference type="PROSITE-ProRule" id="PRU01360"/>
    </source>
</evidence>
<evidence type="ECO:0000256" key="4">
    <source>
        <dbReference type="ARBA" id="ARBA00022692"/>
    </source>
</evidence>
<keyword evidence="4 7" id="KW-0812">Transmembrane</keyword>
<sequence>MKKNILIILLALFSTLGYAQNLKITGKVTNQSDGFGIPGVSILIKGTSDGTVTDIDGNYNISASANDILVFSFIGMESQEITLNNQSVVNVVLKESTTGLEEVVVVGYGIQTKSDITGSIVGVKSDDLENTSSASPIQAIQGKLAGVQIVSSGAPGAAPMVRIRGVGTMLAGADPLYVVDGVITGDVRNINQDDILSVDVLKDASSAAIYGVRGANGVIIITTKSGKKGKMKVNYNTKVGFHQMINEVDMADSQLFAEYSNEAAAYDNQEAPYDLANLQHNTNWLDEITRTSFTQDHNLSVSGGGEKNTYFFSLGYMKDEGILKTNDYERLSLRLNNTYQINDAIKVGNNISISRFKSDNAPYSTFTTAYRAAPTVQVKDTDGNYGSTIKNNVGNPVATLDYNNDRSWGTRIQGTVFAELEVIKNLKFKSSFGVDASYNQGKVYNPVYNVNANQKNEKSSLSIGKNDSESWIWDNILSYEFKLNEDHDFKVMAGVTAEKTKTNWLNGSRQDVPNDEDYWYLDAGSESSMTNGNGGDKFSRNSYIGRLNYAYANKYLLTATIRRDGSSKISKDQRWGTFPSIGLGWRISEEAFMDNFSWLDNLKLRASWGKLGNDNISSSAFIRTMAPNLNYVLGPDQAVVPGTIVRDIKDPNLKWEVTEEYDLGLEFSILNNKLTGEIDYYNKLTSDALINAPLDAIFGDTEFLTNKVDVRNEGFEVALNWREKINDDLSFSVGVNMTHNINKIENVNGGLPIVSGSLENGQVTTRTEEGEEIGSFWVYQTDGIFQNQAEIDAYTNSNGEKIQANAKPGDFKYKDTNNDGVLNDDDRVYKGSYQPKLYYGINAGVNYKNFDFSIDFYGNSGNKVYNGKKAQRFGNENIEASLVDRWTPTNLSNTTPRASNNVPIASSYYVESGSYFKINNITLGYTFPKEWLSAIGFEKVRWYLSASNPKIWQDYSGYTPELPGGALNSGIELNAHPASATYLMGLNITF</sequence>
<dbReference type="Gene3D" id="2.60.40.1120">
    <property type="entry name" value="Carboxypeptidase-like, regulatory domain"/>
    <property type="match status" value="1"/>
</dbReference>
<dbReference type="SUPFAM" id="SSF49464">
    <property type="entry name" value="Carboxypeptidase regulatory domain-like"/>
    <property type="match status" value="1"/>
</dbReference>
<evidence type="ECO:0000256" key="1">
    <source>
        <dbReference type="ARBA" id="ARBA00004571"/>
    </source>
</evidence>
<dbReference type="Gene3D" id="2.40.170.20">
    <property type="entry name" value="TonB-dependent receptor, beta-barrel domain"/>
    <property type="match status" value="1"/>
</dbReference>
<dbReference type="Pfam" id="PF07715">
    <property type="entry name" value="Plug"/>
    <property type="match status" value="1"/>
</dbReference>
<evidence type="ECO:0000256" key="8">
    <source>
        <dbReference type="SAM" id="SignalP"/>
    </source>
</evidence>
<evidence type="ECO:0000313" key="10">
    <source>
        <dbReference type="EMBL" id="PXY01258.1"/>
    </source>
</evidence>
<dbReference type="InterPro" id="IPR023997">
    <property type="entry name" value="TonB-dep_OMP_SusC/RagA_CS"/>
</dbReference>
<feature type="domain" description="TonB-dependent receptor plug" evidence="9">
    <location>
        <begin position="113"/>
        <end position="218"/>
    </location>
</feature>
<evidence type="ECO:0000256" key="2">
    <source>
        <dbReference type="ARBA" id="ARBA00022448"/>
    </source>
</evidence>
<comment type="caution">
    <text evidence="10">The sequence shown here is derived from an EMBL/GenBank/DDBJ whole genome shotgun (WGS) entry which is preliminary data.</text>
</comment>
<feature type="signal peptide" evidence="8">
    <location>
        <begin position="1"/>
        <end position="19"/>
    </location>
</feature>
<dbReference type="NCBIfam" id="TIGR04057">
    <property type="entry name" value="SusC_RagA_signa"/>
    <property type="match status" value="1"/>
</dbReference>
<dbReference type="InterPro" id="IPR036942">
    <property type="entry name" value="Beta-barrel_TonB_sf"/>
</dbReference>
<dbReference type="EMBL" id="QFLI01000004">
    <property type="protein sequence ID" value="PXY01258.1"/>
    <property type="molecule type" value="Genomic_DNA"/>
</dbReference>
<keyword evidence="5 7" id="KW-0472">Membrane</keyword>
<accession>A0A2V3ZXW1</accession>
<dbReference type="InterPro" id="IPR037066">
    <property type="entry name" value="Plug_dom_sf"/>
</dbReference>
<name>A0A2V3ZXW1_9BACT</name>